<sequence>MMKTLIFFFATSLCVFRLTAQENTDSFSFTPPEKKISESLYNKITLIDGRRDTSFMGIAQTGMLNRKARVIPDPAISVQVNNLFRVLIDNTAKEGELVLHIREFSFAELTGSMSEKGYCYLQAGLYSKRDNMLGQLATIDTVVLVKAMDVTKKMYRAGSSVLTDFIAKNLTITASKSTLYTYDEVARIDSIEKQTLKLYSSATLTDGLYKSYNSFRDQKPDETDVICDIDNNDIRIKDGKGKSVKPKPKEVYAIVCNRTAYIATDYGFYPLTKQHGDFFFNGKVKSTANSGDVIAASVFFGAIGGLIASNSATSTYEIKIDHLSGGFIQMKEIKNVGQPDSVY</sequence>
<evidence type="ECO:0000313" key="2">
    <source>
        <dbReference type="EMBL" id="RXF68406.1"/>
    </source>
</evidence>
<dbReference type="RefSeq" id="WP_128770485.1">
    <property type="nucleotide sequence ID" value="NZ_RXOC01000011.1"/>
</dbReference>
<feature type="signal peptide" evidence="1">
    <location>
        <begin position="1"/>
        <end position="20"/>
    </location>
</feature>
<dbReference type="AlphaFoldDB" id="A0A4Q0M6U3"/>
<evidence type="ECO:0000313" key="3">
    <source>
        <dbReference type="Proteomes" id="UP000290848"/>
    </source>
</evidence>
<dbReference type="EMBL" id="RXOC01000011">
    <property type="protein sequence ID" value="RXF68406.1"/>
    <property type="molecule type" value="Genomic_DNA"/>
</dbReference>
<reference evidence="2 3" key="1">
    <citation type="submission" date="2018-12" db="EMBL/GenBank/DDBJ databases">
        <title>The Draft Genome Sequence of the Soil Bacterium Pedobacter tournemirensis R1.</title>
        <authorList>
            <person name="He J."/>
        </authorList>
    </citation>
    <scope>NUCLEOTIDE SEQUENCE [LARGE SCALE GENOMIC DNA]</scope>
    <source>
        <strain evidence="2 3">R1</strain>
    </source>
</reference>
<evidence type="ECO:0000256" key="1">
    <source>
        <dbReference type="SAM" id="SignalP"/>
    </source>
</evidence>
<name>A0A4Q0M6U3_9SPHI</name>
<keyword evidence="1" id="KW-0732">Signal</keyword>
<protein>
    <submittedName>
        <fullName evidence="2">Uncharacterized protein</fullName>
    </submittedName>
</protein>
<feature type="chain" id="PRO_5020511299" evidence="1">
    <location>
        <begin position="21"/>
        <end position="343"/>
    </location>
</feature>
<comment type="caution">
    <text evidence="2">The sequence shown here is derived from an EMBL/GenBank/DDBJ whole genome shotgun (WGS) entry which is preliminary data.</text>
</comment>
<organism evidence="2 3">
    <name type="scientific">Arcticibacter tournemirensis</name>
    <dbReference type="NCBI Taxonomy" id="699437"/>
    <lineage>
        <taxon>Bacteria</taxon>
        <taxon>Pseudomonadati</taxon>
        <taxon>Bacteroidota</taxon>
        <taxon>Sphingobacteriia</taxon>
        <taxon>Sphingobacteriales</taxon>
        <taxon>Sphingobacteriaceae</taxon>
        <taxon>Arcticibacter</taxon>
    </lineage>
</organism>
<proteinExistence type="predicted"/>
<dbReference type="Proteomes" id="UP000290848">
    <property type="component" value="Unassembled WGS sequence"/>
</dbReference>
<accession>A0A4Q0M6U3</accession>
<gene>
    <name evidence="2" type="ORF">EKH83_16120</name>
</gene>